<feature type="transmembrane region" description="Helical" evidence="10">
    <location>
        <begin position="331"/>
        <end position="352"/>
    </location>
</feature>
<comment type="caution">
    <text evidence="10">Lacks conserved residue(s) required for the propagation of feature annotation.</text>
</comment>
<name>B9SQ92_RICCO</name>
<evidence type="ECO:0000259" key="12">
    <source>
        <dbReference type="Pfam" id="PF02705"/>
    </source>
</evidence>
<evidence type="ECO:0000259" key="13">
    <source>
        <dbReference type="Pfam" id="PF22776"/>
    </source>
</evidence>
<feature type="transmembrane region" description="Helical" evidence="10">
    <location>
        <begin position="94"/>
        <end position="115"/>
    </location>
</feature>
<evidence type="ECO:0000256" key="1">
    <source>
        <dbReference type="ARBA" id="ARBA00004651"/>
    </source>
</evidence>
<dbReference type="InterPro" id="IPR053951">
    <property type="entry name" value="K_trans_N"/>
</dbReference>
<feature type="transmembrane region" description="Helical" evidence="10">
    <location>
        <begin position="483"/>
        <end position="503"/>
    </location>
</feature>
<evidence type="ECO:0000256" key="10">
    <source>
        <dbReference type="RuleBase" id="RU321113"/>
    </source>
</evidence>
<dbReference type="GO" id="GO:0015079">
    <property type="term" value="F:potassium ion transmembrane transporter activity"/>
    <property type="evidence" value="ECO:0000318"/>
    <property type="project" value="GO_Central"/>
</dbReference>
<feature type="domain" description="K+ potassium transporter C-terminal" evidence="13">
    <location>
        <begin position="561"/>
        <end position="731"/>
    </location>
</feature>
<keyword evidence="4 10" id="KW-0633">Potassium transport</keyword>
<keyword evidence="9 10" id="KW-0472">Membrane</keyword>
<feature type="transmembrane region" description="Helical" evidence="10">
    <location>
        <begin position="455"/>
        <end position="476"/>
    </location>
</feature>
<dbReference type="eggNOG" id="ENOG502QPSA">
    <property type="taxonomic scope" value="Eukaryota"/>
</dbReference>
<feature type="transmembrane region" description="Helical" evidence="10">
    <location>
        <begin position="188"/>
        <end position="216"/>
    </location>
</feature>
<comment type="subcellular location">
    <subcellularLocation>
        <location evidence="1">Cell membrane</location>
        <topology evidence="1">Multi-pass membrane protein</topology>
    </subcellularLocation>
    <subcellularLocation>
        <location evidence="10">Membrane</location>
        <topology evidence="10">Multi-pass membrane protein</topology>
    </subcellularLocation>
</comment>
<evidence type="ECO:0000313" key="14">
    <source>
        <dbReference type="EMBL" id="EEF34212.1"/>
    </source>
</evidence>
<dbReference type="AlphaFoldDB" id="B9SQ92"/>
<feature type="transmembrane region" description="Helical" evidence="10">
    <location>
        <begin position="253"/>
        <end position="274"/>
    </location>
</feature>
<evidence type="ECO:0000256" key="7">
    <source>
        <dbReference type="ARBA" id="ARBA00022989"/>
    </source>
</evidence>
<dbReference type="InterPro" id="IPR003855">
    <property type="entry name" value="K+_transporter"/>
</dbReference>
<reference evidence="15" key="1">
    <citation type="journal article" date="2010" name="Nat. Biotechnol.">
        <title>Draft genome sequence of the oilseed species Ricinus communis.</title>
        <authorList>
            <person name="Chan A.P."/>
            <person name="Crabtree J."/>
            <person name="Zhao Q."/>
            <person name="Lorenzi H."/>
            <person name="Orvis J."/>
            <person name="Puiu D."/>
            <person name="Melake-Berhan A."/>
            <person name="Jones K.M."/>
            <person name="Redman J."/>
            <person name="Chen G."/>
            <person name="Cahoon E.B."/>
            <person name="Gedil M."/>
            <person name="Stanke M."/>
            <person name="Haas B.J."/>
            <person name="Wortman J.R."/>
            <person name="Fraser-Liggett C.M."/>
            <person name="Ravel J."/>
            <person name="Rabinowicz P.D."/>
        </authorList>
    </citation>
    <scope>NUCLEOTIDE SEQUENCE [LARGE SCALE GENOMIC DNA]</scope>
    <source>
        <strain evidence="15">cv. Hale</strain>
    </source>
</reference>
<dbReference type="GO" id="GO:0005886">
    <property type="term" value="C:plasma membrane"/>
    <property type="evidence" value="ECO:0007669"/>
    <property type="project" value="UniProtKB-SubCell"/>
</dbReference>
<dbReference type="Proteomes" id="UP000008311">
    <property type="component" value="Unassembled WGS sequence"/>
</dbReference>
<dbReference type="PANTHER" id="PTHR30540:SF117">
    <property type="entry name" value="POTASSIUM TRANSPORTER"/>
    <property type="match status" value="1"/>
</dbReference>
<keyword evidence="8 10" id="KW-0406">Ion transport</keyword>
<evidence type="ECO:0000256" key="2">
    <source>
        <dbReference type="ARBA" id="ARBA00008440"/>
    </source>
</evidence>
<protein>
    <recommendedName>
        <fullName evidence="10">Potassium transporter</fullName>
    </recommendedName>
</protein>
<keyword evidence="3" id="KW-0813">Transport</keyword>
<dbReference type="Pfam" id="PF22776">
    <property type="entry name" value="K_trans_C"/>
    <property type="match status" value="1"/>
</dbReference>
<evidence type="ECO:0000256" key="6">
    <source>
        <dbReference type="ARBA" id="ARBA00022958"/>
    </source>
</evidence>
<feature type="transmembrane region" description="Helical" evidence="10">
    <location>
        <begin position="509"/>
        <end position="528"/>
    </location>
</feature>
<evidence type="ECO:0000256" key="11">
    <source>
        <dbReference type="SAM" id="MobiDB-lite"/>
    </source>
</evidence>
<feature type="transmembrane region" description="Helical" evidence="10">
    <location>
        <begin position="228"/>
        <end position="246"/>
    </location>
</feature>
<dbReference type="InParanoid" id="B9SQ92"/>
<comment type="function">
    <text evidence="10">Potassium transporter.</text>
</comment>
<dbReference type="PANTHER" id="PTHR30540">
    <property type="entry name" value="OSMOTIC STRESS POTASSIUM TRANSPORTER"/>
    <property type="match status" value="1"/>
</dbReference>
<dbReference type="OrthoDB" id="504708at2759"/>
<comment type="similarity">
    <text evidence="2 10">Belongs to the HAK/KUP transporter (TC 2.A.72.3) family.</text>
</comment>
<keyword evidence="5 10" id="KW-0812">Transmembrane</keyword>
<dbReference type="InterPro" id="IPR053952">
    <property type="entry name" value="K_trans_C"/>
</dbReference>
<gene>
    <name evidence="14" type="ORF">RCOM_0238060</name>
</gene>
<dbReference type="KEGG" id="rcu:8267574"/>
<feature type="transmembrane region" description="Helical" evidence="10">
    <location>
        <begin position="372"/>
        <end position="402"/>
    </location>
</feature>
<dbReference type="NCBIfam" id="TIGR00794">
    <property type="entry name" value="kup"/>
    <property type="match status" value="1"/>
</dbReference>
<dbReference type="STRING" id="3988.B9SQ92"/>
<dbReference type="GO" id="GO:0006813">
    <property type="term" value="P:potassium ion transport"/>
    <property type="evidence" value="ECO:0000318"/>
    <property type="project" value="GO_Central"/>
</dbReference>
<sequence>MVGINEETQRAAQQEEQSGDHQRSGHVKNLVKIDLFDLEVASGGGTNTRKVADWATILKLAFQCIGVVYGDLGTSPLYVIPGVFPDGIKEKDDLIGVLSLIIYSIIFISFIKYVIVVLAANDNGDGGTFALYSLICRHAKVNLIPNQQVEDKELSNYKLEVPDRRAKMASAIKSLLEKSCVMKYFMSFLSMLGVSMVLGDGILTPCMSVLSAVGGIKEANSSLNDDTIMWISVVILILLFQVQRFGTDKIGYSFAPILLVWFIFIACIGVFNFFKYDPGVIKAINPWYIVQYLQRNRNDIWVTLGGVVLCLTGSEALFADLGHFNIRSIQLSTCVVVIPSILLCYIGQVSYLREHTGDAYNAFYSSIPKPVYWPQFVLAVLASIIASQSLISAAFSIIQQAVALGSFPRIKVVHTSSKYEGQVYVPEINTFLMIACVGVTLGFKTTLHMGNAYGLAATGVFVITSAFMILIMIMIWKTHIILIIAYVLTIGVFECSFLIATLGKFIDGGYLPLLLACLVVSIMTTWSYGHRKKYMYELENKVAAHRIADIVADERIHRVKGLGLFYTHLVQGISPVFTHYISSVPALHTVLVFVSIKSVTISKVAAEERFLFQRVKPEEMIFRCIVRYGYRDSRKEQEDFEGMLADQLKEFIKEEEGEDVERELAVVDQAVRDGVVYLMGEAEVMASNGSSCVKKLVVDYLYNWLSRSVRPPDEVLLIPRKRLLKVGMNYEV</sequence>
<organism evidence="14 15">
    <name type="scientific">Ricinus communis</name>
    <name type="common">Castor bean</name>
    <dbReference type="NCBI Taxonomy" id="3988"/>
    <lineage>
        <taxon>Eukaryota</taxon>
        <taxon>Viridiplantae</taxon>
        <taxon>Streptophyta</taxon>
        <taxon>Embryophyta</taxon>
        <taxon>Tracheophyta</taxon>
        <taxon>Spermatophyta</taxon>
        <taxon>Magnoliopsida</taxon>
        <taxon>eudicotyledons</taxon>
        <taxon>Gunneridae</taxon>
        <taxon>Pentapetalae</taxon>
        <taxon>rosids</taxon>
        <taxon>fabids</taxon>
        <taxon>Malpighiales</taxon>
        <taxon>Euphorbiaceae</taxon>
        <taxon>Acalyphoideae</taxon>
        <taxon>Acalypheae</taxon>
        <taxon>Ricinus</taxon>
    </lineage>
</organism>
<evidence type="ECO:0000256" key="9">
    <source>
        <dbReference type="ARBA" id="ARBA00023136"/>
    </source>
</evidence>
<feature type="transmembrane region" description="Helical" evidence="10">
    <location>
        <begin position="423"/>
        <end position="443"/>
    </location>
</feature>
<dbReference type="Pfam" id="PF02705">
    <property type="entry name" value="K_trans"/>
    <property type="match status" value="1"/>
</dbReference>
<evidence type="ECO:0000256" key="3">
    <source>
        <dbReference type="ARBA" id="ARBA00022448"/>
    </source>
</evidence>
<evidence type="ECO:0000256" key="4">
    <source>
        <dbReference type="ARBA" id="ARBA00022538"/>
    </source>
</evidence>
<feature type="region of interest" description="Disordered" evidence="11">
    <location>
        <begin position="1"/>
        <end position="25"/>
    </location>
</feature>
<keyword evidence="6 10" id="KW-0630">Potassium</keyword>
<accession>B9SQ92</accession>
<keyword evidence="7 10" id="KW-1133">Transmembrane helix</keyword>
<keyword evidence="15" id="KW-1185">Reference proteome</keyword>
<proteinExistence type="inferred from homology"/>
<evidence type="ECO:0000256" key="5">
    <source>
        <dbReference type="ARBA" id="ARBA00022692"/>
    </source>
</evidence>
<feature type="domain" description="K+ potassium transporter integral membrane" evidence="12">
    <location>
        <begin position="60"/>
        <end position="547"/>
    </location>
</feature>
<feature type="transmembrane region" description="Helical" evidence="10">
    <location>
        <begin position="300"/>
        <end position="319"/>
    </location>
</feature>
<dbReference type="EMBL" id="EQ974080">
    <property type="protein sequence ID" value="EEF34212.1"/>
    <property type="molecule type" value="Genomic_DNA"/>
</dbReference>
<evidence type="ECO:0000256" key="8">
    <source>
        <dbReference type="ARBA" id="ARBA00023065"/>
    </source>
</evidence>
<evidence type="ECO:0000313" key="15">
    <source>
        <dbReference type="Proteomes" id="UP000008311"/>
    </source>
</evidence>
<dbReference type="GO" id="GO:0016020">
    <property type="term" value="C:membrane"/>
    <property type="evidence" value="ECO:0000318"/>
    <property type="project" value="GO_Central"/>
</dbReference>